<protein>
    <submittedName>
        <fullName evidence="15">Uncharacterized protein</fullName>
    </submittedName>
</protein>
<dbReference type="SUPFAM" id="SSF46626">
    <property type="entry name" value="Cytochrome c"/>
    <property type="match status" value="1"/>
</dbReference>
<keyword evidence="6" id="KW-0812">Transmembrane</keyword>
<dbReference type="Gene3D" id="1.10.760.10">
    <property type="entry name" value="Cytochrome c-like domain"/>
    <property type="match status" value="1"/>
</dbReference>
<keyword evidence="13" id="KW-0472">Membrane</keyword>
<dbReference type="Pfam" id="PF02167">
    <property type="entry name" value="Cytochrom_C1"/>
    <property type="match status" value="1"/>
</dbReference>
<keyword evidence="9" id="KW-0249">Electron transport</keyword>
<evidence type="ECO:0000256" key="9">
    <source>
        <dbReference type="ARBA" id="ARBA00022982"/>
    </source>
</evidence>
<keyword evidence="4 14" id="KW-0349">Heme</keyword>
<reference evidence="15 16" key="1">
    <citation type="submission" date="2016-10" db="EMBL/GenBank/DDBJ databases">
        <authorList>
            <person name="Cai Z."/>
        </authorList>
    </citation>
    <scope>NUCLEOTIDE SEQUENCE [LARGE SCALE GENOMIC DNA]</scope>
</reference>
<dbReference type="PANTHER" id="PTHR10266">
    <property type="entry name" value="CYTOCHROME C1"/>
    <property type="match status" value="1"/>
</dbReference>
<dbReference type="InterPro" id="IPR002326">
    <property type="entry name" value="Cyt_c1"/>
</dbReference>
<evidence type="ECO:0000256" key="10">
    <source>
        <dbReference type="ARBA" id="ARBA00022989"/>
    </source>
</evidence>
<dbReference type="InterPro" id="IPR021157">
    <property type="entry name" value="Cyt_c1_TM_anchor_C"/>
</dbReference>
<keyword evidence="10" id="KW-1133">Transmembrane helix</keyword>
<accession>A0A383VPA4</accession>
<evidence type="ECO:0000256" key="6">
    <source>
        <dbReference type="ARBA" id="ARBA00022692"/>
    </source>
</evidence>
<evidence type="ECO:0000256" key="11">
    <source>
        <dbReference type="ARBA" id="ARBA00023004"/>
    </source>
</evidence>
<comment type="subcellular location">
    <subcellularLocation>
        <location evidence="1">Mitochondrion inner membrane</location>
    </subcellularLocation>
</comment>
<feature type="binding site" description="covalent" evidence="14">
    <location>
        <position position="229"/>
    </location>
    <ligand>
        <name>heme c</name>
        <dbReference type="ChEBI" id="CHEBI:61717"/>
    </ligand>
</feature>
<dbReference type="PANTHER" id="PTHR10266:SF3">
    <property type="entry name" value="CYTOCHROME C1, HEME PROTEIN, MITOCHONDRIAL"/>
    <property type="match status" value="1"/>
</dbReference>
<evidence type="ECO:0000256" key="3">
    <source>
        <dbReference type="ARBA" id="ARBA00022448"/>
    </source>
</evidence>
<evidence type="ECO:0000256" key="5">
    <source>
        <dbReference type="ARBA" id="ARBA00022660"/>
    </source>
</evidence>
<keyword evidence="3" id="KW-0813">Transport</keyword>
<name>A0A383VPA4_TETOB</name>
<dbReference type="GO" id="GO:0005743">
    <property type="term" value="C:mitochondrial inner membrane"/>
    <property type="evidence" value="ECO:0007669"/>
    <property type="project" value="UniProtKB-SubCell"/>
</dbReference>
<dbReference type="GO" id="GO:0020037">
    <property type="term" value="F:heme binding"/>
    <property type="evidence" value="ECO:0007669"/>
    <property type="project" value="InterPro"/>
</dbReference>
<evidence type="ECO:0000256" key="1">
    <source>
        <dbReference type="ARBA" id="ARBA00004273"/>
    </source>
</evidence>
<keyword evidence="16" id="KW-1185">Reference proteome</keyword>
<evidence type="ECO:0000256" key="12">
    <source>
        <dbReference type="ARBA" id="ARBA00023128"/>
    </source>
</evidence>
<proteinExistence type="inferred from homology"/>
<dbReference type="GO" id="GO:0009055">
    <property type="term" value="F:electron transfer activity"/>
    <property type="evidence" value="ECO:0007669"/>
    <property type="project" value="InterPro"/>
</dbReference>
<feature type="binding site" description="covalent" evidence="14">
    <location>
        <position position="106"/>
    </location>
    <ligand>
        <name>heme c</name>
        <dbReference type="ChEBI" id="CHEBI:61717"/>
    </ligand>
</feature>
<evidence type="ECO:0000256" key="13">
    <source>
        <dbReference type="ARBA" id="ARBA00023136"/>
    </source>
</evidence>
<dbReference type="InterPro" id="IPR009056">
    <property type="entry name" value="Cyt_c-like_dom"/>
</dbReference>
<dbReference type="SUPFAM" id="SSF81496">
    <property type="entry name" value="Cytochrome c1 subunit of cytochrome bc1 complex (Ubiquinol-cytochrome c reductase), transmembrane anchor"/>
    <property type="match status" value="1"/>
</dbReference>
<dbReference type="PROSITE" id="PS51007">
    <property type="entry name" value="CYTC"/>
    <property type="match status" value="1"/>
</dbReference>
<sequence length="310" mass="33547">MQTSRGALLRALRSSLTAAQAGTNAGASKALSTAAGAEAGTSRASWLAGMAGTLAGLAGCSWVAAADHEGEHGLSSVAWPWSHEGMTESYDHAAIRRGFQVYQQVCAACHSMEYIHYRDLVGVCYTEEEAKAMAAEVEVVDGPNDEGEMFERPGRLSDPLPRPYDNEQAARYANGGAYPPDLSLMTNARPNGQNYLFSLLLGYKEPPAGVSVREGLYYNPYFPGGAIAMPRMLADGGVEYDDGTPSNSSQQAKDVTTFLAWAASPEQDERKLMGIKAMTLIAIMWTYAIYQKRLRWSTLKSRKVIVDVIN</sequence>
<comment type="cofactor">
    <cofactor evidence="14">
        <name>heme c</name>
        <dbReference type="ChEBI" id="CHEBI:61717"/>
    </cofactor>
    <text evidence="14">Binds 1 heme c group covalently per subunit.</text>
</comment>
<feature type="binding site" description="covalent" evidence="14">
    <location>
        <position position="109"/>
    </location>
    <ligand>
        <name>heme c</name>
        <dbReference type="ChEBI" id="CHEBI:61717"/>
    </ligand>
</feature>
<dbReference type="EMBL" id="FNXT01000767">
    <property type="protein sequence ID" value="SZX67001.1"/>
    <property type="molecule type" value="Genomic_DNA"/>
</dbReference>
<dbReference type="Proteomes" id="UP000256970">
    <property type="component" value="Unassembled WGS sequence"/>
</dbReference>
<keyword evidence="11 14" id="KW-0408">Iron</keyword>
<evidence type="ECO:0000256" key="2">
    <source>
        <dbReference type="ARBA" id="ARBA00006488"/>
    </source>
</evidence>
<evidence type="ECO:0000256" key="7">
    <source>
        <dbReference type="ARBA" id="ARBA00022723"/>
    </source>
</evidence>
<comment type="similarity">
    <text evidence="2">Belongs to the cytochrome c family.</text>
</comment>
<dbReference type="InterPro" id="IPR036909">
    <property type="entry name" value="Cyt_c-like_dom_sf"/>
</dbReference>
<dbReference type="PRINTS" id="PR00603">
    <property type="entry name" value="CYTOCHROMEC1"/>
</dbReference>
<evidence type="ECO:0000313" key="16">
    <source>
        <dbReference type="Proteomes" id="UP000256970"/>
    </source>
</evidence>
<keyword evidence="8" id="KW-0999">Mitochondrion inner membrane</keyword>
<gene>
    <name evidence="15" type="ORF">BQ4739_LOCUS7427</name>
</gene>
<keyword evidence="5" id="KW-0679">Respiratory chain</keyword>
<keyword evidence="7 14" id="KW-0479">Metal-binding</keyword>
<evidence type="ECO:0000256" key="8">
    <source>
        <dbReference type="ARBA" id="ARBA00022792"/>
    </source>
</evidence>
<dbReference type="AlphaFoldDB" id="A0A383VPA4"/>
<evidence type="ECO:0000256" key="14">
    <source>
        <dbReference type="PIRSR" id="PIRSR602326-1"/>
    </source>
</evidence>
<dbReference type="Gene3D" id="1.20.5.100">
    <property type="entry name" value="Cytochrome c1, transmembrane anchor, C-terminal"/>
    <property type="match status" value="1"/>
</dbReference>
<dbReference type="FunFam" id="1.10.760.10:FF:000002">
    <property type="entry name" value="Cytochrome c1, heme protein"/>
    <property type="match status" value="1"/>
</dbReference>
<dbReference type="STRING" id="3088.A0A383VPA4"/>
<keyword evidence="12" id="KW-0496">Mitochondrion</keyword>
<feature type="binding site" description="covalent" evidence="14">
    <location>
        <position position="110"/>
    </location>
    <ligand>
        <name>heme c</name>
        <dbReference type="ChEBI" id="CHEBI:61717"/>
    </ligand>
</feature>
<evidence type="ECO:0000313" key="15">
    <source>
        <dbReference type="EMBL" id="SZX67001.1"/>
    </source>
</evidence>
<dbReference type="GO" id="GO:0046872">
    <property type="term" value="F:metal ion binding"/>
    <property type="evidence" value="ECO:0007669"/>
    <property type="project" value="UniProtKB-KW"/>
</dbReference>
<evidence type="ECO:0000256" key="4">
    <source>
        <dbReference type="ARBA" id="ARBA00022617"/>
    </source>
</evidence>
<organism evidence="15 16">
    <name type="scientific">Tetradesmus obliquus</name>
    <name type="common">Green alga</name>
    <name type="synonym">Acutodesmus obliquus</name>
    <dbReference type="NCBI Taxonomy" id="3088"/>
    <lineage>
        <taxon>Eukaryota</taxon>
        <taxon>Viridiplantae</taxon>
        <taxon>Chlorophyta</taxon>
        <taxon>core chlorophytes</taxon>
        <taxon>Chlorophyceae</taxon>
        <taxon>CS clade</taxon>
        <taxon>Sphaeropleales</taxon>
        <taxon>Scenedesmaceae</taxon>
        <taxon>Tetradesmus</taxon>
    </lineage>
</organism>
<dbReference type="GO" id="GO:0006122">
    <property type="term" value="P:mitochondrial electron transport, ubiquinol to cytochrome c"/>
    <property type="evidence" value="ECO:0007669"/>
    <property type="project" value="TreeGrafter"/>
</dbReference>